<name>A0A1X6XFZ5_9MICO</name>
<reference evidence="3" key="1">
    <citation type="submission" date="2017-02" db="EMBL/GenBank/DDBJ databases">
        <authorList>
            <person name="Dridi B."/>
        </authorList>
    </citation>
    <scope>NUCLEOTIDE SEQUENCE [LARGE SCALE GENOMIC DNA]</scope>
    <source>
        <strain evidence="3">B Co 03.10</strain>
    </source>
</reference>
<dbReference type="EMBL" id="FWFF01000014">
    <property type="protein sequence ID" value="SLM98155.1"/>
    <property type="molecule type" value="Genomic_DNA"/>
</dbReference>
<feature type="region of interest" description="Disordered" evidence="1">
    <location>
        <begin position="174"/>
        <end position="195"/>
    </location>
</feature>
<proteinExistence type="predicted"/>
<dbReference type="InterPro" id="IPR003477">
    <property type="entry name" value="PemK-like"/>
</dbReference>
<dbReference type="AlphaFoldDB" id="A0A1X6XFZ5"/>
<protein>
    <submittedName>
        <fullName evidence="2">RNA 3'-terminal phosphate cyclase</fullName>
        <ecNumber evidence="2">6.5.1.4</ecNumber>
    </submittedName>
</protein>
<evidence type="ECO:0000256" key="1">
    <source>
        <dbReference type="SAM" id="MobiDB-lite"/>
    </source>
</evidence>
<dbReference type="Pfam" id="PF02452">
    <property type="entry name" value="PemK_toxin"/>
    <property type="match status" value="1"/>
</dbReference>
<dbReference type="Proteomes" id="UP000196581">
    <property type="component" value="Unassembled WGS sequence"/>
</dbReference>
<sequence length="240" mass="26272">MNWKSLAQRAVRVGVRQGIGYMRRSGKDTSALRAVDSLLRNGDTSSSEPTRSSRRGGSPNDDPRARTGGGARGGRTGADQRAEHARSRRAARPKPAQRFPKRPAGGYPGDFRGRIKPVYSPDLDGSPDPGEVVWGWVPYEEDHSQGKDRPILLIGRDGAWLLGLMLTSKDNVPGGVGDTRTDENGTPYINIGTGEWDSQKRPSEVRLDRIIRIEPSAVRREGAVMPMDRFSAVVDSVRTD</sequence>
<feature type="compositionally biased region" description="Low complexity" evidence="1">
    <location>
        <begin position="44"/>
        <end position="59"/>
    </location>
</feature>
<keyword evidence="2" id="KW-0436">Ligase</keyword>
<feature type="compositionally biased region" description="Low complexity" evidence="1">
    <location>
        <begin position="93"/>
        <end position="104"/>
    </location>
</feature>
<accession>A0A1X6XFZ5</accession>
<feature type="compositionally biased region" description="Gly residues" evidence="1">
    <location>
        <begin position="67"/>
        <end position="76"/>
    </location>
</feature>
<organism evidence="2 3">
    <name type="scientific">Brevibacterium yomogidense</name>
    <dbReference type="NCBI Taxonomy" id="946573"/>
    <lineage>
        <taxon>Bacteria</taxon>
        <taxon>Bacillati</taxon>
        <taxon>Actinomycetota</taxon>
        <taxon>Actinomycetes</taxon>
        <taxon>Micrococcales</taxon>
        <taxon>Brevibacteriaceae</taxon>
        <taxon>Brevibacterium</taxon>
    </lineage>
</organism>
<evidence type="ECO:0000313" key="2">
    <source>
        <dbReference type="EMBL" id="SLM98155.1"/>
    </source>
</evidence>
<feature type="region of interest" description="Disordered" evidence="1">
    <location>
        <begin position="23"/>
        <end position="126"/>
    </location>
</feature>
<dbReference type="GO" id="GO:0003963">
    <property type="term" value="F:RNA-3'-phosphate cyclase activity"/>
    <property type="evidence" value="ECO:0007669"/>
    <property type="project" value="UniProtKB-EC"/>
</dbReference>
<evidence type="ECO:0000313" key="3">
    <source>
        <dbReference type="Proteomes" id="UP000196581"/>
    </source>
</evidence>
<dbReference type="SUPFAM" id="SSF50118">
    <property type="entry name" value="Cell growth inhibitor/plasmid maintenance toxic component"/>
    <property type="match status" value="1"/>
</dbReference>
<gene>
    <name evidence="2" type="ORF">FM105_08350</name>
</gene>
<dbReference type="EC" id="6.5.1.4" evidence="2"/>
<keyword evidence="3" id="KW-1185">Reference proteome</keyword>
<dbReference type="RefSeq" id="WP_087007175.1">
    <property type="nucleotide sequence ID" value="NZ_FWFF01000014.1"/>
</dbReference>